<comment type="similarity">
    <text evidence="1">Belongs to the PI3/PI4-kinase family. Type III PI4K subfamily.</text>
</comment>
<dbReference type="InterPro" id="IPR015433">
    <property type="entry name" value="PI3/4_kinase"/>
</dbReference>
<name>A0A3Q2Y756_HIPCM</name>
<dbReference type="InterPro" id="IPR000403">
    <property type="entry name" value="PI3/4_kinase_cat_dom"/>
</dbReference>
<dbReference type="InterPro" id="IPR036940">
    <property type="entry name" value="PI3/4_kinase_cat_sf"/>
</dbReference>
<sequence length="161" mass="18398">FPAGYCVITYILGVGDRHLDNLLLTKTGKLFHIDFGYILGRDPKPLPPPMKLSKEMVEGMGGMQSEQYQEFRKQCYTAFLHLRRYSNLILNLFSLMVDANIPDIALEPDKTVKKRHAVLMCVSWQPAALDHWQGIMTHVTDGFRGHGVVSLRDSMAHRYHL</sequence>
<dbReference type="GO" id="GO:0005777">
    <property type="term" value="C:peroxisome"/>
    <property type="evidence" value="ECO:0007669"/>
    <property type="project" value="TreeGrafter"/>
</dbReference>
<dbReference type="SMART" id="SM00146">
    <property type="entry name" value="PI3Kc"/>
    <property type="match status" value="1"/>
</dbReference>
<dbReference type="GO" id="GO:0000407">
    <property type="term" value="C:phagophore assembly site"/>
    <property type="evidence" value="ECO:0007669"/>
    <property type="project" value="TreeGrafter"/>
</dbReference>
<dbReference type="GeneTree" id="ENSGT00940000156943"/>
<accession>A0A3Q2Y756</accession>
<dbReference type="Pfam" id="PF00454">
    <property type="entry name" value="PI3_PI4_kinase"/>
    <property type="match status" value="1"/>
</dbReference>
<reference evidence="5" key="1">
    <citation type="submission" date="2025-08" db="UniProtKB">
        <authorList>
            <consortium name="Ensembl"/>
        </authorList>
    </citation>
    <scope>IDENTIFICATION</scope>
</reference>
<dbReference type="Ensembl" id="ENSHCOT00000014879.1">
    <property type="protein sequence ID" value="ENSHCOP00000008901.1"/>
    <property type="gene ID" value="ENSHCOG00000011243.1"/>
</dbReference>
<evidence type="ECO:0000313" key="5">
    <source>
        <dbReference type="Ensembl" id="ENSHCOP00000008901.1"/>
    </source>
</evidence>
<dbReference type="PROSITE" id="PS50290">
    <property type="entry name" value="PI3_4_KINASE_3"/>
    <property type="match status" value="1"/>
</dbReference>
<dbReference type="OMA" id="LRDSMAH"/>
<protein>
    <recommendedName>
        <fullName evidence="4">PI3K/PI4K catalytic domain-containing protein</fullName>
    </recommendedName>
</protein>
<dbReference type="GO" id="GO:0048015">
    <property type="term" value="P:phosphatidylinositol-mediated signaling"/>
    <property type="evidence" value="ECO:0007669"/>
    <property type="project" value="TreeGrafter"/>
</dbReference>
<dbReference type="GO" id="GO:0006897">
    <property type="term" value="P:endocytosis"/>
    <property type="evidence" value="ECO:0007669"/>
    <property type="project" value="TreeGrafter"/>
</dbReference>
<dbReference type="SUPFAM" id="SSF56112">
    <property type="entry name" value="Protein kinase-like (PK-like)"/>
    <property type="match status" value="1"/>
</dbReference>
<evidence type="ECO:0000256" key="1">
    <source>
        <dbReference type="ARBA" id="ARBA00006209"/>
    </source>
</evidence>
<keyword evidence="2" id="KW-0808">Transferase</keyword>
<dbReference type="PANTHER" id="PTHR10048">
    <property type="entry name" value="PHOSPHATIDYLINOSITOL KINASE"/>
    <property type="match status" value="1"/>
</dbReference>
<dbReference type="GO" id="GO:0034271">
    <property type="term" value="C:phosphatidylinositol 3-kinase complex, class III, type I"/>
    <property type="evidence" value="ECO:0007669"/>
    <property type="project" value="TreeGrafter"/>
</dbReference>
<evidence type="ECO:0000256" key="3">
    <source>
        <dbReference type="ARBA" id="ARBA00022777"/>
    </source>
</evidence>
<feature type="domain" description="PI3K/PI4K catalytic" evidence="4">
    <location>
        <begin position="1"/>
        <end position="144"/>
    </location>
</feature>
<evidence type="ECO:0000313" key="6">
    <source>
        <dbReference type="Proteomes" id="UP000264820"/>
    </source>
</evidence>
<dbReference type="GO" id="GO:0016303">
    <property type="term" value="F:1-phosphatidylinositol-3-kinase activity"/>
    <property type="evidence" value="ECO:0007669"/>
    <property type="project" value="TreeGrafter"/>
</dbReference>
<dbReference type="PANTHER" id="PTHR10048:SF7">
    <property type="entry name" value="PHOSPHATIDYLINOSITOL 3-KINASE CATALYTIC SUBUNIT TYPE 3"/>
    <property type="match status" value="1"/>
</dbReference>
<proteinExistence type="inferred from homology"/>
<dbReference type="GO" id="GO:0005768">
    <property type="term" value="C:endosome"/>
    <property type="evidence" value="ECO:0007669"/>
    <property type="project" value="TreeGrafter"/>
</dbReference>
<evidence type="ECO:0000256" key="2">
    <source>
        <dbReference type="ARBA" id="ARBA00022679"/>
    </source>
</evidence>
<dbReference type="GO" id="GO:0000045">
    <property type="term" value="P:autophagosome assembly"/>
    <property type="evidence" value="ECO:0007669"/>
    <property type="project" value="TreeGrafter"/>
</dbReference>
<organism evidence="5 6">
    <name type="scientific">Hippocampus comes</name>
    <name type="common">Tiger tail seahorse</name>
    <dbReference type="NCBI Taxonomy" id="109280"/>
    <lineage>
        <taxon>Eukaryota</taxon>
        <taxon>Metazoa</taxon>
        <taxon>Chordata</taxon>
        <taxon>Craniata</taxon>
        <taxon>Vertebrata</taxon>
        <taxon>Euteleostomi</taxon>
        <taxon>Actinopterygii</taxon>
        <taxon>Neopterygii</taxon>
        <taxon>Teleostei</taxon>
        <taxon>Neoteleostei</taxon>
        <taxon>Acanthomorphata</taxon>
        <taxon>Syngnathiaria</taxon>
        <taxon>Syngnathiformes</taxon>
        <taxon>Syngnathoidei</taxon>
        <taxon>Syngnathidae</taxon>
        <taxon>Hippocampus</taxon>
    </lineage>
</organism>
<dbReference type="STRING" id="109280.ENSHCOP00000008901"/>
<dbReference type="AlphaFoldDB" id="A0A3Q2Y756"/>
<dbReference type="GO" id="GO:0034272">
    <property type="term" value="C:phosphatidylinositol 3-kinase complex, class III, type II"/>
    <property type="evidence" value="ECO:0007669"/>
    <property type="project" value="TreeGrafter"/>
</dbReference>
<reference evidence="5" key="2">
    <citation type="submission" date="2025-09" db="UniProtKB">
        <authorList>
            <consortium name="Ensembl"/>
        </authorList>
    </citation>
    <scope>IDENTIFICATION</scope>
</reference>
<dbReference type="Gene3D" id="1.10.1070.11">
    <property type="entry name" value="Phosphatidylinositol 3-/4-kinase, catalytic domain"/>
    <property type="match status" value="1"/>
</dbReference>
<dbReference type="InterPro" id="IPR011009">
    <property type="entry name" value="Kinase-like_dom_sf"/>
</dbReference>
<evidence type="ECO:0000259" key="4">
    <source>
        <dbReference type="PROSITE" id="PS50290"/>
    </source>
</evidence>
<dbReference type="Proteomes" id="UP000264820">
    <property type="component" value="Unplaced"/>
</dbReference>
<keyword evidence="6" id="KW-1185">Reference proteome</keyword>
<keyword evidence="3" id="KW-0418">Kinase</keyword>